<feature type="domain" description="ArnT-like N-terminal" evidence="12">
    <location>
        <begin position="152"/>
        <end position="332"/>
    </location>
</feature>
<keyword evidence="10" id="KW-1003">Cell membrane</keyword>
<feature type="transmembrane region" description="Helical" evidence="10">
    <location>
        <begin position="322"/>
        <end position="346"/>
    </location>
</feature>
<evidence type="ECO:0000256" key="4">
    <source>
        <dbReference type="ARBA" id="ARBA00022676"/>
    </source>
</evidence>
<keyword evidence="15" id="KW-1185">Reference proteome</keyword>
<name>A0ABR8V3M9_9CELL</name>
<dbReference type="EMBL" id="JACSQE010000009">
    <property type="protein sequence ID" value="MBD7999387.1"/>
    <property type="molecule type" value="Genomic_DNA"/>
</dbReference>
<feature type="transmembrane region" description="Helical" evidence="10">
    <location>
        <begin position="440"/>
        <end position="458"/>
    </location>
</feature>
<reference evidence="14 15" key="1">
    <citation type="submission" date="2020-08" db="EMBL/GenBank/DDBJ databases">
        <title>A Genomic Blueprint of the Chicken Gut Microbiome.</title>
        <authorList>
            <person name="Gilroy R."/>
            <person name="Ravi A."/>
            <person name="Getino M."/>
            <person name="Pursley I."/>
            <person name="Horton D.L."/>
            <person name="Alikhan N.-F."/>
            <person name="Baker D."/>
            <person name="Gharbi K."/>
            <person name="Hall N."/>
            <person name="Watson M."/>
            <person name="Adriaenssens E.M."/>
            <person name="Foster-Nyarko E."/>
            <person name="Jarju S."/>
            <person name="Secka A."/>
            <person name="Antonio M."/>
            <person name="Oren A."/>
            <person name="Chaudhuri R."/>
            <person name="La Ragione R.M."/>
            <person name="Hildebrand F."/>
            <person name="Pallen M.J."/>
        </authorList>
    </citation>
    <scope>NUCLEOTIDE SEQUENCE [LARGE SCALE GENOMIC DNA]</scope>
    <source>
        <strain evidence="14 15">Sa2CUA8</strain>
    </source>
</reference>
<accession>A0ABR8V3M9</accession>
<sequence length="565" mass="63070">MADVPQPSSDPTPAVPAPATDDPFPAPRAEAVEATDAPDPALPARDRLLLTLLGARRLALGATSKDRLWGWLGPGLVALLAGVLRLWDLGRPGTLVFDETYYVKQAYTLLRVGFEAKWPDEPNPAFEAGNVDTFLSVPDYVVHPPLGKWMIAGGMQLFGGAENPWSWRISTALVGVLAVFLLARIARRLFASTAMGILAGGLLAIDGMAIVHSRTGLLDNFLMFWVLVAFGFLLLDREQARRRLADKVGAILDAGQEIGRYGPWLGWRWWRFAAAVSLGLACGVKWSGLYFLAVFALLSVLWDASARRAVGIKRWWEDALLLDAVPAALIMLPTAALTYLATWFSWFRSPSAYLRDWAAEHPGEGVQWLPESLRSLWAYHQKMMDFHTGLSAEHAYASKPIGWLVQWRPTSFYYRDGSDGVTGCGYDECARVVTSLGNPVLWWSAALAVVATVVLLVWRKDWRATAVLSGLVAGWLPWFAYPDRTIFTFYAIVFTPWVVLALVYVVTVLLERTERLPSARGWVIWGVTALMTVIVVMSIFFYPIWTAMDVPEWFWRLHMWLPSWI</sequence>
<keyword evidence="7 10" id="KW-1133">Transmembrane helix</keyword>
<dbReference type="Proteomes" id="UP000633601">
    <property type="component" value="Unassembled WGS sequence"/>
</dbReference>
<evidence type="ECO:0000259" key="12">
    <source>
        <dbReference type="Pfam" id="PF02366"/>
    </source>
</evidence>
<comment type="subcellular location">
    <subcellularLocation>
        <location evidence="10">Cell membrane</location>
    </subcellularLocation>
    <subcellularLocation>
        <location evidence="1">Endomembrane system</location>
        <topology evidence="1">Multi-pass membrane protein</topology>
    </subcellularLocation>
</comment>
<evidence type="ECO:0000256" key="9">
    <source>
        <dbReference type="ARBA" id="ARBA00093617"/>
    </source>
</evidence>
<evidence type="ECO:0000256" key="1">
    <source>
        <dbReference type="ARBA" id="ARBA00004127"/>
    </source>
</evidence>
<comment type="pathway">
    <text evidence="2 10">Protein modification; protein glycosylation.</text>
</comment>
<evidence type="ECO:0000256" key="7">
    <source>
        <dbReference type="ARBA" id="ARBA00022989"/>
    </source>
</evidence>
<dbReference type="InterPro" id="IPR032421">
    <property type="entry name" value="PMT_4TMC"/>
</dbReference>
<dbReference type="InterPro" id="IPR027005">
    <property type="entry name" value="PMT-like"/>
</dbReference>
<dbReference type="PANTHER" id="PTHR10050:SF46">
    <property type="entry name" value="PROTEIN O-MANNOSYL-TRANSFERASE 2"/>
    <property type="match status" value="1"/>
</dbReference>
<evidence type="ECO:0000256" key="10">
    <source>
        <dbReference type="RuleBase" id="RU367007"/>
    </source>
</evidence>
<feature type="transmembrane region" description="Helical" evidence="10">
    <location>
        <begin position="190"/>
        <end position="211"/>
    </location>
</feature>
<feature type="transmembrane region" description="Helical" evidence="10">
    <location>
        <begin position="465"/>
        <end position="481"/>
    </location>
</feature>
<evidence type="ECO:0000256" key="8">
    <source>
        <dbReference type="ARBA" id="ARBA00023136"/>
    </source>
</evidence>
<proteinExistence type="inferred from homology"/>
<evidence type="ECO:0000313" key="15">
    <source>
        <dbReference type="Proteomes" id="UP000633601"/>
    </source>
</evidence>
<feature type="transmembrane region" description="Helical" evidence="10">
    <location>
        <begin position="487"/>
        <end position="510"/>
    </location>
</feature>
<dbReference type="PANTHER" id="PTHR10050">
    <property type="entry name" value="DOLICHYL-PHOSPHATE-MANNOSE--PROTEIN MANNOSYLTRANSFERASE"/>
    <property type="match status" value="1"/>
</dbReference>
<evidence type="ECO:0000256" key="11">
    <source>
        <dbReference type="SAM" id="MobiDB-lite"/>
    </source>
</evidence>
<feature type="transmembrane region" description="Helical" evidence="10">
    <location>
        <begin position="217"/>
        <end position="235"/>
    </location>
</feature>
<feature type="region of interest" description="Disordered" evidence="11">
    <location>
        <begin position="1"/>
        <end position="40"/>
    </location>
</feature>
<dbReference type="InterPro" id="IPR003342">
    <property type="entry name" value="ArnT-like_N"/>
</dbReference>
<comment type="similarity">
    <text evidence="3 10">Belongs to the glycosyltransferase 39 family.</text>
</comment>
<feature type="domain" description="Protein O-mannosyl-transferase C-terminal four TM" evidence="13">
    <location>
        <begin position="373"/>
        <end position="564"/>
    </location>
</feature>
<evidence type="ECO:0000313" key="14">
    <source>
        <dbReference type="EMBL" id="MBD7999387.1"/>
    </source>
</evidence>
<gene>
    <name evidence="14" type="ORF">H9640_12565</name>
</gene>
<keyword evidence="6 10" id="KW-0812">Transmembrane</keyword>
<dbReference type="RefSeq" id="WP_191791044.1">
    <property type="nucleotide sequence ID" value="NZ_JACSQE010000009.1"/>
</dbReference>
<feature type="transmembrane region" description="Helical" evidence="10">
    <location>
        <begin position="522"/>
        <end position="545"/>
    </location>
</feature>
<evidence type="ECO:0000256" key="2">
    <source>
        <dbReference type="ARBA" id="ARBA00004922"/>
    </source>
</evidence>
<comment type="function">
    <text evidence="10">Protein O-mannosyltransferase that catalyzes the transfer of a single mannose residue from a polyprenol phospho-mannosyl lipidic donor to the hydroxyl group of selected serine and threonine residues in acceptor proteins.</text>
</comment>
<evidence type="ECO:0000259" key="13">
    <source>
        <dbReference type="Pfam" id="PF16192"/>
    </source>
</evidence>
<dbReference type="Pfam" id="PF02366">
    <property type="entry name" value="PMT"/>
    <property type="match status" value="1"/>
</dbReference>
<feature type="transmembrane region" description="Helical" evidence="10">
    <location>
        <begin position="165"/>
        <end position="183"/>
    </location>
</feature>
<evidence type="ECO:0000256" key="3">
    <source>
        <dbReference type="ARBA" id="ARBA00007222"/>
    </source>
</evidence>
<feature type="transmembrane region" description="Helical" evidence="10">
    <location>
        <begin position="68"/>
        <end position="87"/>
    </location>
</feature>
<dbReference type="EC" id="2.4.1.-" evidence="10"/>
<keyword evidence="8 10" id="KW-0472">Membrane</keyword>
<keyword evidence="4 10" id="KW-0328">Glycosyltransferase</keyword>
<evidence type="ECO:0000256" key="6">
    <source>
        <dbReference type="ARBA" id="ARBA00022692"/>
    </source>
</evidence>
<comment type="caution">
    <text evidence="14">The sequence shown here is derived from an EMBL/GenBank/DDBJ whole genome shotgun (WGS) entry which is preliminary data.</text>
</comment>
<protein>
    <recommendedName>
        <fullName evidence="9 10">Polyprenol-phosphate-mannose--protein mannosyltransferase</fullName>
        <ecNumber evidence="10">2.4.1.-</ecNumber>
    </recommendedName>
</protein>
<organism evidence="14 15">
    <name type="scientific">Oerskovia gallyi</name>
    <dbReference type="NCBI Taxonomy" id="2762226"/>
    <lineage>
        <taxon>Bacteria</taxon>
        <taxon>Bacillati</taxon>
        <taxon>Actinomycetota</taxon>
        <taxon>Actinomycetes</taxon>
        <taxon>Micrococcales</taxon>
        <taxon>Cellulomonadaceae</taxon>
        <taxon>Oerskovia</taxon>
    </lineage>
</organism>
<keyword evidence="5 10" id="KW-0808">Transferase</keyword>
<dbReference type="Pfam" id="PF16192">
    <property type="entry name" value="PMT_4TMC"/>
    <property type="match status" value="1"/>
</dbReference>
<evidence type="ECO:0000256" key="5">
    <source>
        <dbReference type="ARBA" id="ARBA00022679"/>
    </source>
</evidence>